<reference evidence="1 2" key="2">
    <citation type="submission" date="2019-09" db="EMBL/GenBank/DDBJ databases">
        <authorList>
            <person name="Jin C."/>
        </authorList>
    </citation>
    <scope>NUCLEOTIDE SEQUENCE [LARGE SCALE GENOMIC DNA]</scope>
    <source>
        <strain evidence="1 2">AN110305</strain>
    </source>
</reference>
<dbReference type="AlphaFoldDB" id="A0A5B2WYQ0"/>
<comment type="caution">
    <text evidence="1">The sequence shown here is derived from an EMBL/GenBank/DDBJ whole genome shotgun (WGS) entry which is preliminary data.</text>
</comment>
<dbReference type="OrthoDB" id="5177493at2"/>
<dbReference type="RefSeq" id="WP_149852454.1">
    <property type="nucleotide sequence ID" value="NZ_VUOB01000050.1"/>
</dbReference>
<organism evidence="1 2">
    <name type="scientific">Solihabitans fulvus</name>
    <dbReference type="NCBI Taxonomy" id="1892852"/>
    <lineage>
        <taxon>Bacteria</taxon>
        <taxon>Bacillati</taxon>
        <taxon>Actinomycetota</taxon>
        <taxon>Actinomycetes</taxon>
        <taxon>Pseudonocardiales</taxon>
        <taxon>Pseudonocardiaceae</taxon>
        <taxon>Solihabitans</taxon>
    </lineage>
</organism>
<evidence type="ECO:0008006" key="3">
    <source>
        <dbReference type="Google" id="ProtNLM"/>
    </source>
</evidence>
<keyword evidence="2" id="KW-1185">Reference proteome</keyword>
<gene>
    <name evidence="1" type="ORF">F0L68_26115</name>
</gene>
<dbReference type="EMBL" id="VUOB01000050">
    <property type="protein sequence ID" value="KAA2256731.1"/>
    <property type="molecule type" value="Genomic_DNA"/>
</dbReference>
<proteinExistence type="predicted"/>
<reference evidence="1 2" key="1">
    <citation type="submission" date="2019-09" db="EMBL/GenBank/DDBJ databases">
        <title>Goodfellowia gen. nov., a new genus of the Pseudonocardineae related to Actinoalloteichus, containing Goodfellowia coeruleoviolacea gen. nov., comb. nov. gen. nov., comb. nov.</title>
        <authorList>
            <person name="Labeda D."/>
        </authorList>
    </citation>
    <scope>NUCLEOTIDE SEQUENCE [LARGE SCALE GENOMIC DNA]</scope>
    <source>
        <strain evidence="1 2">AN110305</strain>
    </source>
</reference>
<accession>A0A5B2WYQ0</accession>
<sequence>MFRAFRFGRADGFVPVHAPAVVPRRHRFGWLIGLLALVELEQGLAIATVAYDAQGDPTTVVQDYFAALGRGDAPAALGYGDVPPGQTKLLTSAALAAQRSLATPDGVQVHDTKPDGDTAKVDVDYTLHFASGDTAVHDTVPVVRDGHGWRLRSSAVPVNLAAGNGSKRGTMVGAVVPVGDYGVFPGALPVSFDTPNVQLRSPARAVTFKESKSVLVAAEVSKDGRAAIAPALDRAFAACLGGTSTVQAACPVPASDTTTAVPGSLRGKTTRPIADSVQLTVDSPDGRVKISGSVPVDAKYSDLDFNNIATSKDAKSISLHAHCYATNPAEIVWDEA</sequence>
<evidence type="ECO:0000313" key="2">
    <source>
        <dbReference type="Proteomes" id="UP000323454"/>
    </source>
</evidence>
<name>A0A5B2WYQ0_9PSEU</name>
<dbReference type="Proteomes" id="UP000323454">
    <property type="component" value="Unassembled WGS sequence"/>
</dbReference>
<evidence type="ECO:0000313" key="1">
    <source>
        <dbReference type="EMBL" id="KAA2256731.1"/>
    </source>
</evidence>
<protein>
    <recommendedName>
        <fullName evidence="3">NTF2-like N-terminal transpeptidase domain-containing protein</fullName>
    </recommendedName>
</protein>